<dbReference type="RefSeq" id="WP_008346399.1">
    <property type="nucleotide sequence ID" value="NZ_CP084286.1"/>
</dbReference>
<dbReference type="InterPro" id="IPR016160">
    <property type="entry name" value="Ald_DH_CS_CYS"/>
</dbReference>
<dbReference type="Pfam" id="PF00171">
    <property type="entry name" value="Aldedh"/>
    <property type="match status" value="1"/>
</dbReference>
<gene>
    <name evidence="8" type="ORF">BG60_01570</name>
</gene>
<dbReference type="SUPFAM" id="SSF53720">
    <property type="entry name" value="ALDH-like"/>
    <property type="match status" value="1"/>
</dbReference>
<organism evidence="8 9">
    <name type="scientific">Caballeronia zhejiangensis</name>
    <dbReference type="NCBI Taxonomy" id="871203"/>
    <lineage>
        <taxon>Bacteria</taxon>
        <taxon>Pseudomonadati</taxon>
        <taxon>Pseudomonadota</taxon>
        <taxon>Betaproteobacteria</taxon>
        <taxon>Burkholderiales</taxon>
        <taxon>Burkholderiaceae</taxon>
        <taxon>Caballeronia</taxon>
    </lineage>
</organism>
<evidence type="ECO:0000256" key="6">
    <source>
        <dbReference type="RuleBase" id="RU003345"/>
    </source>
</evidence>
<comment type="caution">
    <text evidence="8">The sequence shown here is derived from an EMBL/GenBank/DDBJ whole genome shotgun (WGS) entry which is preliminary data.</text>
</comment>
<sequence length="485" mass="51948">MHDIDQIYIGGAFVTPHGNELFELFNPATEKVIGRVRLADKDDARNAIAAAKRAFPAFSRTDKRERIDMLKRMHAAVIAKEDELFEAIVEEYGAPVSRGRWMARHASNVLLEAAKVLEDYAFVRDAGTAKVMMQPLGVAGLITPWNSDAGFICGKLAAALAAGCTAVIKPSEMSAMQTRVVTEALHEAGLPAGVFNIVTGRGDIVGAEISAHPDVAKLSFTGSTVVGKTILRTAADTLKRVTLELGGKSPTIVLDDANFDEAVPLALDAGFMNSGQACIAGTRILVPRARLAEFEEKIVSAIEKTRSGDPRDPHTSIGPMVSRKQWERVQRYIRIGIDEGARLIAGGEGRPDHVGAGWFVRPTLFSDVTNDMTIAREEIFGPVLSIIAYGDIEDAIAIANDTPYGLQAYIASSDAARANAVASRIDAGRVLVNTLAHEPAAPFGGFKQSGIGREYGTFGIEAFLEPKALLGVRQARDSRPPDSAC</sequence>
<keyword evidence="9" id="KW-1185">Reference proteome</keyword>
<evidence type="ECO:0000256" key="5">
    <source>
        <dbReference type="PROSITE-ProRule" id="PRU10007"/>
    </source>
</evidence>
<dbReference type="InterPro" id="IPR015590">
    <property type="entry name" value="Aldehyde_DH_dom"/>
</dbReference>
<feature type="active site" evidence="5">
    <location>
        <position position="244"/>
    </location>
</feature>
<dbReference type="GO" id="GO:0004029">
    <property type="term" value="F:aldehyde dehydrogenase (NAD+) activity"/>
    <property type="evidence" value="ECO:0007669"/>
    <property type="project" value="UniProtKB-EC"/>
</dbReference>
<dbReference type="FunFam" id="3.40.309.10:FF:000012">
    <property type="entry name" value="Betaine aldehyde dehydrogenase"/>
    <property type="match status" value="1"/>
</dbReference>
<comment type="similarity">
    <text evidence="1 6">Belongs to the aldehyde dehydrogenase family.</text>
</comment>
<dbReference type="PANTHER" id="PTHR42804">
    <property type="entry name" value="ALDEHYDE DEHYDROGENASE"/>
    <property type="match status" value="1"/>
</dbReference>
<accession>A0A656QSQ2</accession>
<dbReference type="PROSITE" id="PS00687">
    <property type="entry name" value="ALDEHYDE_DEHYDR_GLU"/>
    <property type="match status" value="1"/>
</dbReference>
<dbReference type="Gene3D" id="3.40.605.10">
    <property type="entry name" value="Aldehyde Dehydrogenase, Chain A, domain 1"/>
    <property type="match status" value="1"/>
</dbReference>
<dbReference type="OrthoDB" id="6187633at2"/>
<dbReference type="Gene3D" id="3.40.309.10">
    <property type="entry name" value="Aldehyde Dehydrogenase, Chain A, domain 2"/>
    <property type="match status" value="1"/>
</dbReference>
<dbReference type="InterPro" id="IPR016163">
    <property type="entry name" value="Ald_DH_C"/>
</dbReference>
<proteinExistence type="inferred from homology"/>
<evidence type="ECO:0000256" key="1">
    <source>
        <dbReference type="ARBA" id="ARBA00009986"/>
    </source>
</evidence>
<dbReference type="CDD" id="cd07138">
    <property type="entry name" value="ALDH_CddD_SSP0762"/>
    <property type="match status" value="1"/>
</dbReference>
<dbReference type="InterPro" id="IPR029510">
    <property type="entry name" value="Ald_DH_CS_GLU"/>
</dbReference>
<dbReference type="Proteomes" id="UP000027451">
    <property type="component" value="Unassembled WGS sequence"/>
</dbReference>
<comment type="catalytic activity">
    <reaction evidence="4">
        <text>an aldehyde + NAD(+) + H2O = a carboxylate + NADH + 2 H(+)</text>
        <dbReference type="Rhea" id="RHEA:16185"/>
        <dbReference type="ChEBI" id="CHEBI:15377"/>
        <dbReference type="ChEBI" id="CHEBI:15378"/>
        <dbReference type="ChEBI" id="CHEBI:17478"/>
        <dbReference type="ChEBI" id="CHEBI:29067"/>
        <dbReference type="ChEBI" id="CHEBI:57540"/>
        <dbReference type="ChEBI" id="CHEBI:57945"/>
        <dbReference type="EC" id="1.2.1.3"/>
    </reaction>
</comment>
<dbReference type="PANTHER" id="PTHR42804:SF1">
    <property type="entry name" value="ALDEHYDE DEHYDROGENASE-RELATED"/>
    <property type="match status" value="1"/>
</dbReference>
<reference evidence="8 9" key="1">
    <citation type="submission" date="2014-03" db="EMBL/GenBank/DDBJ databases">
        <title>Draft Genome Sequences of Four Burkholderia Strains.</title>
        <authorList>
            <person name="Liu X.Y."/>
            <person name="Li C.X."/>
            <person name="Xu J.H."/>
        </authorList>
    </citation>
    <scope>NUCLEOTIDE SEQUENCE [LARGE SCALE GENOMIC DNA]</scope>
    <source>
        <strain evidence="8 9">OP-1</strain>
    </source>
</reference>
<evidence type="ECO:0000256" key="2">
    <source>
        <dbReference type="ARBA" id="ARBA00023002"/>
    </source>
</evidence>
<name>A0A656QSQ2_9BURK</name>
<dbReference type="InterPro" id="IPR016161">
    <property type="entry name" value="Ald_DH/histidinol_DH"/>
</dbReference>
<evidence type="ECO:0000256" key="4">
    <source>
        <dbReference type="ARBA" id="ARBA00049194"/>
    </source>
</evidence>
<dbReference type="PROSITE" id="PS00070">
    <property type="entry name" value="ALDEHYDE_DEHYDR_CYS"/>
    <property type="match status" value="1"/>
</dbReference>
<dbReference type="EC" id="1.2.1.3" evidence="3"/>
<feature type="domain" description="Aldehyde dehydrogenase" evidence="7">
    <location>
        <begin position="14"/>
        <end position="468"/>
    </location>
</feature>
<dbReference type="FunFam" id="3.40.605.10:FF:000007">
    <property type="entry name" value="NAD/NADP-dependent betaine aldehyde dehydrogenase"/>
    <property type="match status" value="1"/>
</dbReference>
<keyword evidence="2 6" id="KW-0560">Oxidoreductase</keyword>
<dbReference type="AlphaFoldDB" id="A0A656QSQ2"/>
<evidence type="ECO:0000259" key="7">
    <source>
        <dbReference type="Pfam" id="PF00171"/>
    </source>
</evidence>
<evidence type="ECO:0000313" key="9">
    <source>
        <dbReference type="Proteomes" id="UP000027451"/>
    </source>
</evidence>
<evidence type="ECO:0000313" key="8">
    <source>
        <dbReference type="EMBL" id="KDR33870.1"/>
    </source>
</evidence>
<dbReference type="EMBL" id="JFHD01000001">
    <property type="protein sequence ID" value="KDR33870.1"/>
    <property type="molecule type" value="Genomic_DNA"/>
</dbReference>
<dbReference type="InterPro" id="IPR016162">
    <property type="entry name" value="Ald_DH_N"/>
</dbReference>
<protein>
    <recommendedName>
        <fullName evidence="3">aldehyde dehydrogenase (NAD(+))</fullName>
        <ecNumber evidence="3">1.2.1.3</ecNumber>
    </recommendedName>
</protein>
<evidence type="ECO:0000256" key="3">
    <source>
        <dbReference type="ARBA" id="ARBA00024226"/>
    </source>
</evidence>